<reference evidence="8" key="1">
    <citation type="journal article" date="2018" name="Nat. Microbiol.">
        <title>Leveraging single-cell genomics to expand the fungal tree of life.</title>
        <authorList>
            <person name="Ahrendt S.R."/>
            <person name="Quandt C.A."/>
            <person name="Ciobanu D."/>
            <person name="Clum A."/>
            <person name="Salamov A."/>
            <person name="Andreopoulos B."/>
            <person name="Cheng J.F."/>
            <person name="Woyke T."/>
            <person name="Pelin A."/>
            <person name="Henrissat B."/>
            <person name="Reynolds N.K."/>
            <person name="Benny G.L."/>
            <person name="Smith M.E."/>
            <person name="James T.Y."/>
            <person name="Grigoriev I.V."/>
        </authorList>
    </citation>
    <scope>NUCLEOTIDE SEQUENCE [LARGE SCALE GENOMIC DNA]</scope>
    <source>
        <strain evidence="8">RSA 468</strain>
    </source>
</reference>
<dbReference type="GO" id="GO:0071013">
    <property type="term" value="C:catalytic step 2 spliceosome"/>
    <property type="evidence" value="ECO:0007669"/>
    <property type="project" value="TreeGrafter"/>
</dbReference>
<dbReference type="GO" id="GO:0003723">
    <property type="term" value="F:RNA binding"/>
    <property type="evidence" value="ECO:0007669"/>
    <property type="project" value="TreeGrafter"/>
</dbReference>
<feature type="repeat" description="WD" evidence="5">
    <location>
        <begin position="207"/>
        <end position="241"/>
    </location>
</feature>
<keyword evidence="2" id="KW-0507">mRNA processing</keyword>
<dbReference type="STRING" id="215637.A0A4P9ZRH4"/>
<evidence type="ECO:0000256" key="6">
    <source>
        <dbReference type="SAM" id="MobiDB-lite"/>
    </source>
</evidence>
<evidence type="ECO:0000256" key="2">
    <source>
        <dbReference type="ARBA" id="ARBA00022664"/>
    </source>
</evidence>
<feature type="repeat" description="WD" evidence="5">
    <location>
        <begin position="71"/>
        <end position="102"/>
    </location>
</feature>
<organism evidence="7 8">
    <name type="scientific">Dimargaris cristalligena</name>
    <dbReference type="NCBI Taxonomy" id="215637"/>
    <lineage>
        <taxon>Eukaryota</taxon>
        <taxon>Fungi</taxon>
        <taxon>Fungi incertae sedis</taxon>
        <taxon>Zoopagomycota</taxon>
        <taxon>Kickxellomycotina</taxon>
        <taxon>Dimargaritomycetes</taxon>
        <taxon>Dimargaritales</taxon>
        <taxon>Dimargaritaceae</taxon>
        <taxon>Dimargaris</taxon>
    </lineage>
</organism>
<dbReference type="Gene3D" id="2.130.10.10">
    <property type="entry name" value="YVTN repeat-like/Quinoprotein amine dehydrogenase"/>
    <property type="match status" value="1"/>
</dbReference>
<evidence type="ECO:0000256" key="1">
    <source>
        <dbReference type="ARBA" id="ARBA00022574"/>
    </source>
</evidence>
<dbReference type="PRINTS" id="PR00320">
    <property type="entry name" value="GPROTEINBRPT"/>
</dbReference>
<dbReference type="InterPro" id="IPR015943">
    <property type="entry name" value="WD40/YVTN_repeat-like_dom_sf"/>
</dbReference>
<keyword evidence="8" id="KW-1185">Reference proteome</keyword>
<dbReference type="CDD" id="cd00200">
    <property type="entry name" value="WD40"/>
    <property type="match status" value="1"/>
</dbReference>
<dbReference type="InterPro" id="IPR001680">
    <property type="entry name" value="WD40_rpt"/>
</dbReference>
<dbReference type="AlphaFoldDB" id="A0A4P9ZRH4"/>
<dbReference type="InterPro" id="IPR020472">
    <property type="entry name" value="WD40_PAC1"/>
</dbReference>
<sequence>MSQQRQRASPENPPETDLGAKKAKAEHVPPRQLVTFQSTAVVQRSQPSESAWSLTRIERCPSSLSAPLLQLTGHEGEVLTCQFDPTGQLIASGSADRHIFLWRTAGDCPNYGMLKAHRGAVTQIRWTSQGTQLYSTASDKTAILWDCESGQPIRRWKGHTAAVNCCSVPRGFTGSGLLATGSDDGTVRQWDPRQRHATHILPRKWPVTALAHNSSGDQLFVGSLDNTIAVWDLRKQASLESLLGHTDTVTGLDLHPEGSHLLSYAMDNTARIWDVRPFVPSDRAIHTLTGAPAGFEKNLIKPAWSPDGSTVATGSGDRSVTLWNARTATLLAKLPGHKGCVNQVHFHPREAILLSGSTDRTLLLGDLDVDL</sequence>
<evidence type="ECO:0000256" key="3">
    <source>
        <dbReference type="ARBA" id="ARBA00022737"/>
    </source>
</evidence>
<dbReference type="GO" id="GO:0006397">
    <property type="term" value="P:mRNA processing"/>
    <property type="evidence" value="ECO:0007669"/>
    <property type="project" value="UniProtKB-KW"/>
</dbReference>
<dbReference type="PANTHER" id="PTHR44006">
    <property type="entry name" value="U5 SMALL NUCLEAR RIBONUCLEOPROTEIN 40 KDA PROTEIN"/>
    <property type="match status" value="1"/>
</dbReference>
<proteinExistence type="predicted"/>
<keyword evidence="3" id="KW-0677">Repeat</keyword>
<protein>
    <submittedName>
        <fullName evidence="7">WD domain-containing protein</fullName>
    </submittedName>
</protein>
<dbReference type="SMART" id="SM00320">
    <property type="entry name" value="WD40"/>
    <property type="match status" value="7"/>
</dbReference>
<evidence type="ECO:0000256" key="4">
    <source>
        <dbReference type="ARBA" id="ARBA00023187"/>
    </source>
</evidence>
<dbReference type="SUPFAM" id="SSF50978">
    <property type="entry name" value="WD40 repeat-like"/>
    <property type="match status" value="1"/>
</dbReference>
<keyword evidence="4" id="KW-0508">mRNA splicing</keyword>
<dbReference type="EMBL" id="ML002919">
    <property type="protein sequence ID" value="RKP35252.1"/>
    <property type="molecule type" value="Genomic_DNA"/>
</dbReference>
<feature type="repeat" description="WD" evidence="5">
    <location>
        <begin position="242"/>
        <end position="276"/>
    </location>
</feature>
<dbReference type="InterPro" id="IPR019775">
    <property type="entry name" value="WD40_repeat_CS"/>
</dbReference>
<dbReference type="Pfam" id="PF00400">
    <property type="entry name" value="WD40"/>
    <property type="match status" value="7"/>
</dbReference>
<dbReference type="PANTHER" id="PTHR44006:SF1">
    <property type="entry name" value="U5 SMALL NUCLEAR RIBONUCLEOPROTEIN 40 KDA PROTEIN"/>
    <property type="match status" value="1"/>
</dbReference>
<accession>A0A4P9ZRH4</accession>
<feature type="repeat" description="WD" evidence="5">
    <location>
        <begin position="156"/>
        <end position="200"/>
    </location>
</feature>
<dbReference type="Proteomes" id="UP000268162">
    <property type="component" value="Unassembled WGS sequence"/>
</dbReference>
<feature type="repeat" description="WD" evidence="5">
    <location>
        <begin position="114"/>
        <end position="155"/>
    </location>
</feature>
<gene>
    <name evidence="7" type="ORF">BJ085DRAFT_43592</name>
</gene>
<dbReference type="InterPro" id="IPR052234">
    <property type="entry name" value="U5_snRNP_Component"/>
</dbReference>
<feature type="compositionally biased region" description="Basic and acidic residues" evidence="6">
    <location>
        <begin position="18"/>
        <end position="29"/>
    </location>
</feature>
<dbReference type="PROSITE" id="PS50294">
    <property type="entry name" value="WD_REPEATS_REGION"/>
    <property type="match status" value="5"/>
</dbReference>
<evidence type="ECO:0000313" key="8">
    <source>
        <dbReference type="Proteomes" id="UP000268162"/>
    </source>
</evidence>
<dbReference type="GO" id="GO:0008380">
    <property type="term" value="P:RNA splicing"/>
    <property type="evidence" value="ECO:0007669"/>
    <property type="project" value="UniProtKB-KW"/>
</dbReference>
<feature type="region of interest" description="Disordered" evidence="6">
    <location>
        <begin position="1"/>
        <end position="30"/>
    </location>
</feature>
<feature type="repeat" description="WD" evidence="5">
    <location>
        <begin position="334"/>
        <end position="371"/>
    </location>
</feature>
<dbReference type="PROSITE" id="PS50082">
    <property type="entry name" value="WD_REPEATS_2"/>
    <property type="match status" value="7"/>
</dbReference>
<dbReference type="PROSITE" id="PS00678">
    <property type="entry name" value="WD_REPEATS_1"/>
    <property type="match status" value="2"/>
</dbReference>
<keyword evidence="1 5" id="KW-0853">WD repeat</keyword>
<evidence type="ECO:0000313" key="7">
    <source>
        <dbReference type="EMBL" id="RKP35252.1"/>
    </source>
</evidence>
<feature type="repeat" description="WD" evidence="5">
    <location>
        <begin position="303"/>
        <end position="333"/>
    </location>
</feature>
<dbReference type="InterPro" id="IPR036322">
    <property type="entry name" value="WD40_repeat_dom_sf"/>
</dbReference>
<evidence type="ECO:0000256" key="5">
    <source>
        <dbReference type="PROSITE-ProRule" id="PRU00221"/>
    </source>
</evidence>
<name>A0A4P9ZRH4_9FUNG</name>